<keyword evidence="2" id="KW-1185">Reference proteome</keyword>
<organism evidence="1 2">
    <name type="scientific">Coniosporium uncinatum</name>
    <dbReference type="NCBI Taxonomy" id="93489"/>
    <lineage>
        <taxon>Eukaryota</taxon>
        <taxon>Fungi</taxon>
        <taxon>Dikarya</taxon>
        <taxon>Ascomycota</taxon>
        <taxon>Pezizomycotina</taxon>
        <taxon>Dothideomycetes</taxon>
        <taxon>Dothideomycetes incertae sedis</taxon>
        <taxon>Coniosporium</taxon>
    </lineage>
</organism>
<sequence length="358" mass="40178">MSTATIEDAGSASIVPTTILHQAQQTIKELGTAELIDSPSYGNLHRSVRNKLISLRRYTHAFTLEPHVIRVEKVAENGNSNVYAVTLSGPLRHIGIRFVLREFKRVGLPAYQVRNEVAFMSFITQNSSAIPVPQVYHYKEHVDSQGPPFIAMQYVKGEPLSVAWRKYSEGQKEKMVSKLAELVTWMGSMRGDGIGGLDKEHRLAETMGGSRLPNGGWALHHQVCYPIGPFQTTREYVLACYDREIYYYEVMGYERRRSGKAVPKQRIEELTSEKKAVAADKNSYAVDEPFVLCHGDLNGRNIMVRGTEIVAVLGWDFAGFFPLSEIFVGGGNLVEAKNEAWKKENAKWVAKIQELVTL</sequence>
<proteinExistence type="predicted"/>
<accession>A0ACC3DYU4</accession>
<gene>
    <name evidence="1" type="ORF">LTS18_014200</name>
</gene>
<name>A0ACC3DYU4_9PEZI</name>
<evidence type="ECO:0000313" key="2">
    <source>
        <dbReference type="Proteomes" id="UP001186974"/>
    </source>
</evidence>
<dbReference type="EMBL" id="JAWDJW010000045">
    <property type="protein sequence ID" value="KAK3081878.1"/>
    <property type="molecule type" value="Genomic_DNA"/>
</dbReference>
<reference evidence="1" key="1">
    <citation type="submission" date="2024-09" db="EMBL/GenBank/DDBJ databases">
        <title>Black Yeasts Isolated from many extreme environments.</title>
        <authorList>
            <person name="Coleine C."/>
            <person name="Stajich J.E."/>
            <person name="Selbmann L."/>
        </authorList>
    </citation>
    <scope>NUCLEOTIDE SEQUENCE</scope>
    <source>
        <strain evidence="1">CCFEE 5737</strain>
    </source>
</reference>
<dbReference type="Proteomes" id="UP001186974">
    <property type="component" value="Unassembled WGS sequence"/>
</dbReference>
<comment type="caution">
    <text evidence="1">The sequence shown here is derived from an EMBL/GenBank/DDBJ whole genome shotgun (WGS) entry which is preliminary data.</text>
</comment>
<protein>
    <submittedName>
        <fullName evidence="1">Uncharacterized protein</fullName>
    </submittedName>
</protein>
<evidence type="ECO:0000313" key="1">
    <source>
        <dbReference type="EMBL" id="KAK3081878.1"/>
    </source>
</evidence>